<dbReference type="KEGG" id="bana:BARAN1_0879"/>
<dbReference type="Proteomes" id="UP000249818">
    <property type="component" value="Chromosome BARAN1"/>
</dbReference>
<reference evidence="3" key="1">
    <citation type="submission" date="2018-05" db="EMBL/GenBank/DDBJ databases">
        <authorList>
            <person name="Hao L."/>
        </authorList>
    </citation>
    <scope>NUCLEOTIDE SEQUENCE [LARGE SCALE GENOMIC DNA]</scope>
</reference>
<sequence length="137" mass="14857">MRKQTKRAAVGLVALVAVAMVTFAVFAQTDSGTAVSESKGLLARVAANLGVSVDELVAAFTTTRLEMIDEALAAGEITAEQAQAMKERIEARQALRDVLAAAIEDGTITRDQLALLRGQPDRGPWKMRDRRMDRDCR</sequence>
<dbReference type="AlphaFoldDB" id="A0A2X3K743"/>
<accession>A0A2X3K743</accession>
<proteinExistence type="predicted"/>
<evidence type="ECO:0000256" key="1">
    <source>
        <dbReference type="SAM" id="SignalP"/>
    </source>
</evidence>
<feature type="chain" id="PRO_5016013563" evidence="1">
    <location>
        <begin position="28"/>
        <end position="137"/>
    </location>
</feature>
<dbReference type="RefSeq" id="WP_122031209.1">
    <property type="nucleotide sequence ID" value="NZ_LS483254.1"/>
</dbReference>
<name>A0A2X3K743_9BACT</name>
<keyword evidence="3" id="KW-1185">Reference proteome</keyword>
<dbReference type="EMBL" id="LS483254">
    <property type="protein sequence ID" value="SQD92903.1"/>
    <property type="molecule type" value="Genomic_DNA"/>
</dbReference>
<gene>
    <name evidence="2" type="ORF">BARAN1_0879</name>
</gene>
<evidence type="ECO:0000313" key="2">
    <source>
        <dbReference type="EMBL" id="SQD92903.1"/>
    </source>
</evidence>
<organism evidence="2 3">
    <name type="scientific">Candidatus Bipolaricaulis anaerobius</name>
    <dbReference type="NCBI Taxonomy" id="2026885"/>
    <lineage>
        <taxon>Bacteria</taxon>
        <taxon>Candidatus Bipolaricaulota</taxon>
        <taxon>Candidatus Bipolaricaulia</taxon>
        <taxon>Candidatus Bipolaricaulales</taxon>
        <taxon>Candidatus Bipolaricaulaceae</taxon>
        <taxon>Candidatus Bipolaricaulis</taxon>
    </lineage>
</organism>
<protein>
    <submittedName>
        <fullName evidence="2">Uncharacterized protein</fullName>
    </submittedName>
</protein>
<evidence type="ECO:0000313" key="3">
    <source>
        <dbReference type="Proteomes" id="UP000249818"/>
    </source>
</evidence>
<feature type="signal peptide" evidence="1">
    <location>
        <begin position="1"/>
        <end position="27"/>
    </location>
</feature>
<keyword evidence="1" id="KW-0732">Signal</keyword>